<keyword evidence="2" id="KW-0805">Transcription regulation</keyword>
<dbReference type="InterPro" id="IPR016032">
    <property type="entry name" value="Sig_transdc_resp-reg_C-effctor"/>
</dbReference>
<dbReference type="EMBL" id="JAVDVI010000001">
    <property type="protein sequence ID" value="MDR6966140.1"/>
    <property type="molecule type" value="Genomic_DNA"/>
</dbReference>
<dbReference type="InterPro" id="IPR000792">
    <property type="entry name" value="Tscrpt_reg_LuxR_C"/>
</dbReference>
<dbReference type="Proteomes" id="UP001255185">
    <property type="component" value="Unassembled WGS sequence"/>
</dbReference>
<evidence type="ECO:0000256" key="5">
    <source>
        <dbReference type="PROSITE-ProRule" id="PRU00169"/>
    </source>
</evidence>
<dbReference type="InterPro" id="IPR036388">
    <property type="entry name" value="WH-like_DNA-bd_sf"/>
</dbReference>
<comment type="caution">
    <text evidence="8">The sequence shown here is derived from an EMBL/GenBank/DDBJ whole genome shotgun (WGS) entry which is preliminary data.</text>
</comment>
<keyword evidence="1 5" id="KW-0597">Phosphoprotein</keyword>
<feature type="domain" description="HTH luxR-type" evidence="6">
    <location>
        <begin position="146"/>
        <end position="213"/>
    </location>
</feature>
<protein>
    <submittedName>
        <fullName evidence="8">DNA-binding NarL/FixJ family response regulator</fullName>
    </submittedName>
</protein>
<dbReference type="PROSITE" id="PS50043">
    <property type="entry name" value="HTH_LUXR_2"/>
    <property type="match status" value="1"/>
</dbReference>
<dbReference type="InterPro" id="IPR039420">
    <property type="entry name" value="WalR-like"/>
</dbReference>
<dbReference type="PANTHER" id="PTHR43214:SF41">
    <property type="entry name" value="NITRATE_NITRITE RESPONSE REGULATOR PROTEIN NARP"/>
    <property type="match status" value="1"/>
</dbReference>
<accession>A0ABU1TJN8</accession>
<keyword evidence="4" id="KW-0804">Transcription</keyword>
<dbReference type="Gene3D" id="1.10.10.10">
    <property type="entry name" value="Winged helix-like DNA-binding domain superfamily/Winged helix DNA-binding domain"/>
    <property type="match status" value="1"/>
</dbReference>
<proteinExistence type="predicted"/>
<keyword evidence="9" id="KW-1185">Reference proteome</keyword>
<dbReference type="GO" id="GO:0003677">
    <property type="term" value="F:DNA binding"/>
    <property type="evidence" value="ECO:0007669"/>
    <property type="project" value="UniProtKB-KW"/>
</dbReference>
<dbReference type="InterPro" id="IPR058245">
    <property type="entry name" value="NreC/VraR/RcsB-like_REC"/>
</dbReference>
<dbReference type="SMART" id="SM00421">
    <property type="entry name" value="HTH_LUXR"/>
    <property type="match status" value="1"/>
</dbReference>
<dbReference type="PROSITE" id="PS50110">
    <property type="entry name" value="RESPONSE_REGULATORY"/>
    <property type="match status" value="1"/>
</dbReference>
<dbReference type="PANTHER" id="PTHR43214">
    <property type="entry name" value="TWO-COMPONENT RESPONSE REGULATOR"/>
    <property type="match status" value="1"/>
</dbReference>
<dbReference type="InterPro" id="IPR001789">
    <property type="entry name" value="Sig_transdc_resp-reg_receiver"/>
</dbReference>
<feature type="modified residue" description="4-aspartylphosphate" evidence="5">
    <location>
        <position position="57"/>
    </location>
</feature>
<organism evidence="8 9">
    <name type="scientific">Flavobacterium arsenatis</name>
    <dbReference type="NCBI Taxonomy" id="1484332"/>
    <lineage>
        <taxon>Bacteria</taxon>
        <taxon>Pseudomonadati</taxon>
        <taxon>Bacteroidota</taxon>
        <taxon>Flavobacteriia</taxon>
        <taxon>Flavobacteriales</taxon>
        <taxon>Flavobacteriaceae</taxon>
        <taxon>Flavobacterium</taxon>
    </lineage>
</organism>
<evidence type="ECO:0000256" key="2">
    <source>
        <dbReference type="ARBA" id="ARBA00023015"/>
    </source>
</evidence>
<dbReference type="SUPFAM" id="SSF46894">
    <property type="entry name" value="C-terminal effector domain of the bipartite response regulators"/>
    <property type="match status" value="1"/>
</dbReference>
<evidence type="ECO:0000256" key="1">
    <source>
        <dbReference type="ARBA" id="ARBA00022553"/>
    </source>
</evidence>
<sequence length="219" mass="25347">MDKITIGIIDDHKIVRQGLKELLEKMETYKVTHEFESGVAFLEALPLENTPDLFILDYSMPNMNGIEVLKKLEASNSDYKVLLLTQHFDEQIIDDAYHYGARGFLHKNCTAQDLKSAIDNIVKIGYTNVTEILKRIRNYEHQPEKNSEQSIVLSKRELEFLTLVCDEREFTYDQMAEILCLSVKSIESYRTALFDRFSIKSKVGLVLFSFKHKLTAPFL</sequence>
<name>A0ABU1TJN8_9FLAO</name>
<dbReference type="Gene3D" id="3.40.50.2300">
    <property type="match status" value="1"/>
</dbReference>
<keyword evidence="3 8" id="KW-0238">DNA-binding</keyword>
<evidence type="ECO:0000256" key="4">
    <source>
        <dbReference type="ARBA" id="ARBA00023163"/>
    </source>
</evidence>
<evidence type="ECO:0000259" key="6">
    <source>
        <dbReference type="PROSITE" id="PS50043"/>
    </source>
</evidence>
<dbReference type="SUPFAM" id="SSF52172">
    <property type="entry name" value="CheY-like"/>
    <property type="match status" value="1"/>
</dbReference>
<dbReference type="SMART" id="SM00448">
    <property type="entry name" value="REC"/>
    <property type="match status" value="1"/>
</dbReference>
<dbReference type="Pfam" id="PF00196">
    <property type="entry name" value="GerE"/>
    <property type="match status" value="1"/>
</dbReference>
<evidence type="ECO:0000313" key="9">
    <source>
        <dbReference type="Proteomes" id="UP001255185"/>
    </source>
</evidence>
<feature type="domain" description="Response regulatory" evidence="7">
    <location>
        <begin position="5"/>
        <end position="122"/>
    </location>
</feature>
<evidence type="ECO:0000256" key="3">
    <source>
        <dbReference type="ARBA" id="ARBA00023125"/>
    </source>
</evidence>
<gene>
    <name evidence="8" type="ORF">J2X31_000133</name>
</gene>
<evidence type="ECO:0000313" key="8">
    <source>
        <dbReference type="EMBL" id="MDR6966140.1"/>
    </source>
</evidence>
<dbReference type="RefSeq" id="WP_310023595.1">
    <property type="nucleotide sequence ID" value="NZ_JAVDVI010000001.1"/>
</dbReference>
<evidence type="ECO:0000259" key="7">
    <source>
        <dbReference type="PROSITE" id="PS50110"/>
    </source>
</evidence>
<dbReference type="CDD" id="cd17535">
    <property type="entry name" value="REC_NarL-like"/>
    <property type="match status" value="1"/>
</dbReference>
<dbReference type="Pfam" id="PF00072">
    <property type="entry name" value="Response_reg"/>
    <property type="match status" value="1"/>
</dbReference>
<reference evidence="8 9" key="1">
    <citation type="submission" date="2023-07" db="EMBL/GenBank/DDBJ databases">
        <title>Sorghum-associated microbial communities from plants grown in Nebraska, USA.</title>
        <authorList>
            <person name="Schachtman D."/>
        </authorList>
    </citation>
    <scope>NUCLEOTIDE SEQUENCE [LARGE SCALE GENOMIC DNA]</scope>
    <source>
        <strain evidence="8 9">3773</strain>
    </source>
</reference>
<dbReference type="InterPro" id="IPR011006">
    <property type="entry name" value="CheY-like_superfamily"/>
</dbReference>